<organism evidence="1 2">
    <name type="scientific">Saguinus oedipus</name>
    <name type="common">Cotton-top tamarin</name>
    <name type="synonym">Oedipomidas oedipus</name>
    <dbReference type="NCBI Taxonomy" id="9490"/>
    <lineage>
        <taxon>Eukaryota</taxon>
        <taxon>Metazoa</taxon>
        <taxon>Chordata</taxon>
        <taxon>Craniata</taxon>
        <taxon>Vertebrata</taxon>
        <taxon>Euteleostomi</taxon>
        <taxon>Mammalia</taxon>
        <taxon>Eutheria</taxon>
        <taxon>Euarchontoglires</taxon>
        <taxon>Primates</taxon>
        <taxon>Haplorrhini</taxon>
        <taxon>Platyrrhini</taxon>
        <taxon>Cebidae</taxon>
        <taxon>Callitrichinae</taxon>
        <taxon>Saguinus</taxon>
    </lineage>
</organism>
<comment type="caution">
    <text evidence="1">The sequence shown here is derived from an EMBL/GenBank/DDBJ whole genome shotgun (WGS) entry which is preliminary data.</text>
</comment>
<evidence type="ECO:0000313" key="1">
    <source>
        <dbReference type="EMBL" id="KAK2107896.1"/>
    </source>
</evidence>
<protein>
    <submittedName>
        <fullName evidence="1">Uncharacterized protein</fullName>
    </submittedName>
</protein>
<reference evidence="1 2" key="1">
    <citation type="submission" date="2023-05" db="EMBL/GenBank/DDBJ databases">
        <title>B98-5 Cell Line De Novo Hybrid Assembly: An Optical Mapping Approach.</title>
        <authorList>
            <person name="Kananen K."/>
            <person name="Auerbach J.A."/>
            <person name="Kautto E."/>
            <person name="Blachly J.S."/>
        </authorList>
    </citation>
    <scope>NUCLEOTIDE SEQUENCE [LARGE SCALE GENOMIC DNA]</scope>
    <source>
        <strain evidence="1">B95-8</strain>
        <tissue evidence="1">Cell line</tissue>
    </source>
</reference>
<name>A0ABQ9VF50_SAGOE</name>
<proteinExistence type="predicted"/>
<dbReference type="EMBL" id="JASSZA010000006">
    <property type="protein sequence ID" value="KAK2107896.1"/>
    <property type="molecule type" value="Genomic_DNA"/>
</dbReference>
<evidence type="ECO:0000313" key="2">
    <source>
        <dbReference type="Proteomes" id="UP001266305"/>
    </source>
</evidence>
<accession>A0ABQ9VF50</accession>
<dbReference type="Proteomes" id="UP001266305">
    <property type="component" value="Unassembled WGS sequence"/>
</dbReference>
<keyword evidence="2" id="KW-1185">Reference proteome</keyword>
<sequence>MESALPRPLRPSLDPAPAMIRTLLRLHAAFRRKPTLCTNVPDSDCKFQPGKAIGFVKDVANITIVSADTPLGWGMRCEKEAAVMLSDGQQAQQGSPLTARPVVDDQNKCSQVDLTVNREVVVSAYFSQRELECE</sequence>
<gene>
    <name evidence="1" type="ORF">P7K49_013061</name>
</gene>